<dbReference type="EMBL" id="FWZX01000007">
    <property type="protein sequence ID" value="SMF22294.1"/>
    <property type="molecule type" value="Genomic_DNA"/>
</dbReference>
<dbReference type="GO" id="GO:0005525">
    <property type="term" value="F:GTP binding"/>
    <property type="evidence" value="ECO:0007669"/>
    <property type="project" value="UniProtKB-UniRule"/>
</dbReference>
<evidence type="ECO:0000256" key="2">
    <source>
        <dbReference type="ARBA" id="ARBA00000711"/>
    </source>
</evidence>
<comment type="pathway">
    <text evidence="5 14">Cofactor biosynthesis; adenosylcobalamin biosynthesis; adenosylcobalamin from cob(II)yrinate a,c-diamide: step 6/7.</text>
</comment>
<evidence type="ECO:0000256" key="12">
    <source>
        <dbReference type="ARBA" id="ARBA00022840"/>
    </source>
</evidence>
<sequence>MAESLPRVTLVLGGARSGKSAHAEALVESRPGPCLYLATAEAGDGEMAERIAAHRARRGTRWRTLEEPLDLAGALSEGVGSDGAVLVDCLTLWLSNLLAAGRDPAEETRHLLKALPGVEVPVVFVSNEVGLGIVPMNALARRFRDEAGRLNQAVAAAADRVVFVAAGLPLVLKPSAAHR</sequence>
<feature type="binding site" evidence="16">
    <location>
        <begin position="55"/>
        <end position="58"/>
    </location>
    <ligand>
        <name>GTP</name>
        <dbReference type="ChEBI" id="CHEBI:37565"/>
    </ligand>
</feature>
<comment type="pathway">
    <text evidence="6 14">Cofactor biosynthesis; adenosylcobalamin biosynthesis; adenosylcobalamin from cob(II)yrinate a,c-diamide: step 5/7.</text>
</comment>
<dbReference type="PIRSF" id="PIRSF006135">
    <property type="entry name" value="CobU"/>
    <property type="match status" value="1"/>
</dbReference>
<dbReference type="InterPro" id="IPR027417">
    <property type="entry name" value="P-loop_NTPase"/>
</dbReference>
<dbReference type="RefSeq" id="WP_235017100.1">
    <property type="nucleotide sequence ID" value="NZ_FWZX01000007.1"/>
</dbReference>
<feature type="binding site" evidence="16">
    <location>
        <begin position="13"/>
        <end position="20"/>
    </location>
    <ligand>
        <name>GTP</name>
        <dbReference type="ChEBI" id="CHEBI:37565"/>
    </ligand>
</feature>
<dbReference type="STRING" id="560819.SAMN05428998_107170"/>
<reference evidence="17 18" key="1">
    <citation type="submission" date="2017-04" db="EMBL/GenBank/DDBJ databases">
        <authorList>
            <person name="Afonso C.L."/>
            <person name="Miller P.J."/>
            <person name="Scott M.A."/>
            <person name="Spackman E."/>
            <person name="Goraichik I."/>
            <person name="Dimitrov K.M."/>
            <person name="Suarez D.L."/>
            <person name="Swayne D.E."/>
        </authorList>
    </citation>
    <scope>NUCLEOTIDE SEQUENCE [LARGE SCALE GENOMIC DNA]</scope>
    <source>
        <strain evidence="17 18">USBA 355</strain>
    </source>
</reference>
<comment type="function">
    <text evidence="4 14">Catalyzes ATP-dependent phosphorylation of adenosylcobinamide and addition of GMP to adenosylcobinamide phosphate.</text>
</comment>
<keyword evidence="8 14" id="KW-0169">Cobalamin biosynthesis</keyword>
<keyword evidence="18" id="KW-1185">Reference proteome</keyword>
<keyword evidence="17" id="KW-0548">Nucleotidyltransferase</keyword>
<comment type="catalytic activity">
    <reaction evidence="2 14">
        <text>adenosylcob(III)inamide phosphate + GTP + H(+) = adenosylcob(III)inamide-GDP + diphosphate</text>
        <dbReference type="Rhea" id="RHEA:22712"/>
        <dbReference type="ChEBI" id="CHEBI:15378"/>
        <dbReference type="ChEBI" id="CHEBI:33019"/>
        <dbReference type="ChEBI" id="CHEBI:37565"/>
        <dbReference type="ChEBI" id="CHEBI:58502"/>
        <dbReference type="ChEBI" id="CHEBI:60487"/>
        <dbReference type="EC" id="2.7.7.62"/>
    </reaction>
</comment>
<feature type="binding site" evidence="16">
    <location>
        <position position="88"/>
    </location>
    <ligand>
        <name>GTP</name>
        <dbReference type="ChEBI" id="CHEBI:37565"/>
    </ligand>
</feature>
<comment type="catalytic activity">
    <reaction evidence="3">
        <text>adenosylcob(III)inamide + GTP = adenosylcob(III)inamide phosphate + GDP + H(+)</text>
        <dbReference type="Rhea" id="RHEA:15765"/>
        <dbReference type="ChEBI" id="CHEBI:2480"/>
        <dbReference type="ChEBI" id="CHEBI:15378"/>
        <dbReference type="ChEBI" id="CHEBI:37565"/>
        <dbReference type="ChEBI" id="CHEBI:58189"/>
        <dbReference type="ChEBI" id="CHEBI:58502"/>
        <dbReference type="EC" id="2.7.1.156"/>
    </reaction>
</comment>
<evidence type="ECO:0000256" key="14">
    <source>
        <dbReference type="PIRNR" id="PIRNR006135"/>
    </source>
</evidence>
<comment type="similarity">
    <text evidence="7 14">Belongs to the CobU/CobP family.</text>
</comment>
<dbReference type="EC" id="2.7.7.62" evidence="14"/>
<dbReference type="GO" id="GO:0043752">
    <property type="term" value="F:adenosylcobinamide kinase activity"/>
    <property type="evidence" value="ECO:0007669"/>
    <property type="project" value="UniProtKB-EC"/>
</dbReference>
<evidence type="ECO:0000256" key="10">
    <source>
        <dbReference type="ARBA" id="ARBA00022741"/>
    </source>
</evidence>
<feature type="binding site" evidence="16">
    <location>
        <position position="66"/>
    </location>
    <ligand>
        <name>GTP</name>
        <dbReference type="ChEBI" id="CHEBI:37565"/>
    </ligand>
</feature>
<evidence type="ECO:0000256" key="3">
    <source>
        <dbReference type="ARBA" id="ARBA00001522"/>
    </source>
</evidence>
<feature type="active site" description="GMP-histidine intermediate" evidence="15">
    <location>
        <position position="54"/>
    </location>
</feature>
<evidence type="ECO:0000256" key="8">
    <source>
        <dbReference type="ARBA" id="ARBA00022573"/>
    </source>
</evidence>
<evidence type="ECO:0000313" key="17">
    <source>
        <dbReference type="EMBL" id="SMF22294.1"/>
    </source>
</evidence>
<dbReference type="GO" id="GO:0008820">
    <property type="term" value="F:cobinamide phosphate guanylyltransferase activity"/>
    <property type="evidence" value="ECO:0007669"/>
    <property type="project" value="UniProtKB-UniRule"/>
</dbReference>
<evidence type="ECO:0000256" key="13">
    <source>
        <dbReference type="ARBA" id="ARBA00023134"/>
    </source>
</evidence>
<dbReference type="NCBIfam" id="NF004469">
    <property type="entry name" value="PRK05800.1"/>
    <property type="match status" value="1"/>
</dbReference>
<organism evidence="17 18">
    <name type="scientific">Tistlia consotensis USBA 355</name>
    <dbReference type="NCBI Taxonomy" id="560819"/>
    <lineage>
        <taxon>Bacteria</taxon>
        <taxon>Pseudomonadati</taxon>
        <taxon>Pseudomonadota</taxon>
        <taxon>Alphaproteobacteria</taxon>
        <taxon>Rhodospirillales</taxon>
        <taxon>Rhodovibrionaceae</taxon>
        <taxon>Tistlia</taxon>
    </lineage>
</organism>
<accession>A0A1Y6BUR6</accession>
<dbReference type="PANTHER" id="PTHR34848:SF1">
    <property type="entry name" value="BIFUNCTIONAL ADENOSYLCOBALAMIN BIOSYNTHESIS PROTEIN COBU"/>
    <property type="match status" value="1"/>
</dbReference>
<evidence type="ECO:0000313" key="18">
    <source>
        <dbReference type="Proteomes" id="UP000192917"/>
    </source>
</evidence>
<dbReference type="PANTHER" id="PTHR34848">
    <property type="match status" value="1"/>
</dbReference>
<comment type="catalytic activity">
    <reaction evidence="1 14">
        <text>adenosylcob(III)inamide + ATP = adenosylcob(III)inamide phosphate + ADP + H(+)</text>
        <dbReference type="Rhea" id="RHEA:15769"/>
        <dbReference type="ChEBI" id="CHEBI:2480"/>
        <dbReference type="ChEBI" id="CHEBI:15378"/>
        <dbReference type="ChEBI" id="CHEBI:30616"/>
        <dbReference type="ChEBI" id="CHEBI:58502"/>
        <dbReference type="ChEBI" id="CHEBI:456216"/>
        <dbReference type="EC" id="2.7.1.156"/>
    </reaction>
</comment>
<evidence type="ECO:0000256" key="1">
    <source>
        <dbReference type="ARBA" id="ARBA00000312"/>
    </source>
</evidence>
<keyword evidence="11 14" id="KW-0418">Kinase</keyword>
<dbReference type="Gene3D" id="3.40.50.300">
    <property type="entry name" value="P-loop containing nucleotide triphosphate hydrolases"/>
    <property type="match status" value="1"/>
</dbReference>
<evidence type="ECO:0000256" key="5">
    <source>
        <dbReference type="ARBA" id="ARBA00004692"/>
    </source>
</evidence>
<feature type="binding site" evidence="16">
    <location>
        <begin position="38"/>
        <end position="40"/>
    </location>
    <ligand>
        <name>GTP</name>
        <dbReference type="ChEBI" id="CHEBI:37565"/>
    </ligand>
</feature>
<keyword evidence="12 14" id="KW-0067">ATP-binding</keyword>
<evidence type="ECO:0000256" key="16">
    <source>
        <dbReference type="PIRSR" id="PIRSR006135-2"/>
    </source>
</evidence>
<dbReference type="SUPFAM" id="SSF52540">
    <property type="entry name" value="P-loop containing nucleoside triphosphate hydrolases"/>
    <property type="match status" value="1"/>
</dbReference>
<name>A0A1Y6BUR6_9PROT</name>
<evidence type="ECO:0000256" key="9">
    <source>
        <dbReference type="ARBA" id="ARBA00022679"/>
    </source>
</evidence>
<evidence type="ECO:0000256" key="11">
    <source>
        <dbReference type="ARBA" id="ARBA00022777"/>
    </source>
</evidence>
<evidence type="ECO:0000256" key="6">
    <source>
        <dbReference type="ARBA" id="ARBA00005159"/>
    </source>
</evidence>
<keyword evidence="10 14" id="KW-0547">Nucleotide-binding</keyword>
<dbReference type="CDD" id="cd00544">
    <property type="entry name" value="CobU"/>
    <property type="match status" value="1"/>
</dbReference>
<dbReference type="Pfam" id="PF02283">
    <property type="entry name" value="CobU"/>
    <property type="match status" value="1"/>
</dbReference>
<evidence type="ECO:0000256" key="15">
    <source>
        <dbReference type="PIRSR" id="PIRSR006135-1"/>
    </source>
</evidence>
<protein>
    <recommendedName>
        <fullName evidence="14">Bifunctional adenosylcobalamin biosynthesis protein</fullName>
        <ecNumber evidence="14">2.7.1.156</ecNumber>
        <ecNumber evidence="14">2.7.7.62</ecNumber>
    </recommendedName>
</protein>
<dbReference type="Proteomes" id="UP000192917">
    <property type="component" value="Unassembled WGS sequence"/>
</dbReference>
<dbReference type="GO" id="GO:0005524">
    <property type="term" value="F:ATP binding"/>
    <property type="evidence" value="ECO:0007669"/>
    <property type="project" value="UniProtKB-UniRule"/>
</dbReference>
<dbReference type="UniPathway" id="UPA00148">
    <property type="reaction ID" value="UER00236"/>
</dbReference>
<keyword evidence="9 14" id="KW-0808">Transferase</keyword>
<dbReference type="InterPro" id="IPR003203">
    <property type="entry name" value="CobU/CobP"/>
</dbReference>
<evidence type="ECO:0000256" key="4">
    <source>
        <dbReference type="ARBA" id="ARBA00003889"/>
    </source>
</evidence>
<proteinExistence type="inferred from homology"/>
<dbReference type="GO" id="GO:0009236">
    <property type="term" value="P:cobalamin biosynthetic process"/>
    <property type="evidence" value="ECO:0007669"/>
    <property type="project" value="UniProtKB-UniRule"/>
</dbReference>
<keyword evidence="13 14" id="KW-0342">GTP-binding</keyword>
<gene>
    <name evidence="17" type="ORF">SAMN05428998_107170</name>
</gene>
<dbReference type="AlphaFoldDB" id="A0A1Y6BUR6"/>
<evidence type="ECO:0000256" key="7">
    <source>
        <dbReference type="ARBA" id="ARBA00007490"/>
    </source>
</evidence>
<dbReference type="EC" id="2.7.1.156" evidence="14"/>